<dbReference type="InterPro" id="IPR051506">
    <property type="entry name" value="ATOS_Transcription_Regulators"/>
</dbReference>
<sequence>MELDLEIASSVIDSGGDSKYTGQMLQRAREIIETDSLFSMHTFVLHRQCYLKFSFCAGLVLFDEWTVKIVSRESSDKGKNAMQSYLHFSQLNSGIICIREQLSNDAVCKYRIFVNGVYSDIQLRNFETHEFSLGRLNLSPSVYITVKWRKYSAFSLPHLSYSESPRSFFDDWLFSPTLLEGQFTSSSPRISFFYVPFEYQQNSEEERIESEDIHACKSPHLNFIIHDLFIVADEMLLENDQTVKLLVVQSLLPTSERSTETEFTFQAVPPSPTPRRETLPRRSLIASAFRFMSTASKSFSKTTGLPLHSSPAPFNRSATKFVANESVKSTRNREGKTAGEQTRAHILRNMPMDDNDNNLNCYGTGCIRRNTSSSSGLLCNFEESALNGRLEPIISLDGFHLQIAASDETCFPHLTLPVTTFFFNMSEDEAPLPYMGFCSLENMRKGYRIPRKGILQAVLFNPQGTVVQMFVVKFDVSDMPPSSQTFLRQRIFFMPVGCTYDCVLRSWLKYLIHLSLATDRRGRLYVHTDIKMLFSQKNELETLNFELGKDMIKYQLQSFTEMPRNPKYSPRK</sequence>
<evidence type="ECO:0000259" key="2">
    <source>
        <dbReference type="SMART" id="SM01177"/>
    </source>
</evidence>
<dbReference type="PANTHER" id="PTHR13199:SF11">
    <property type="entry name" value="PROTEIN ATOSSA"/>
    <property type="match status" value="1"/>
</dbReference>
<dbReference type="Pfam" id="PF13889">
    <property type="entry name" value="Chromosome_seg"/>
    <property type="match status" value="1"/>
</dbReference>
<dbReference type="InterPro" id="IPR033473">
    <property type="entry name" value="Atos-like_C"/>
</dbReference>
<dbReference type="Proteomes" id="UP000278627">
    <property type="component" value="Unassembled WGS sequence"/>
</dbReference>
<dbReference type="InterPro" id="IPR025261">
    <property type="entry name" value="Atos-like_cons_dom"/>
</dbReference>
<evidence type="ECO:0000256" key="1">
    <source>
        <dbReference type="ARBA" id="ARBA00034497"/>
    </source>
</evidence>
<evidence type="ECO:0000313" key="4">
    <source>
        <dbReference type="Proteomes" id="UP000278627"/>
    </source>
</evidence>
<reference evidence="5" key="1">
    <citation type="submission" date="2017-02" db="UniProtKB">
        <authorList>
            <consortium name="WormBaseParasite"/>
        </authorList>
    </citation>
    <scope>IDENTIFICATION</scope>
</reference>
<accession>A0A0N4SXV1</accession>
<gene>
    <name evidence="3" type="ORF">BPAG_LOCUS527</name>
</gene>
<dbReference type="Pfam" id="PF13915">
    <property type="entry name" value="DUF4210"/>
    <property type="match status" value="1"/>
</dbReference>
<name>A0A0N4SXV1_BRUPA</name>
<evidence type="ECO:0000313" key="5">
    <source>
        <dbReference type="WBParaSite" id="BPAG_0000052601-mRNA-1"/>
    </source>
</evidence>
<dbReference type="STRING" id="6280.A0A0N4SXV1"/>
<reference evidence="3 4" key="2">
    <citation type="submission" date="2018-11" db="EMBL/GenBank/DDBJ databases">
        <authorList>
            <consortium name="Pathogen Informatics"/>
        </authorList>
    </citation>
    <scope>NUCLEOTIDE SEQUENCE [LARGE SCALE GENOMIC DNA]</scope>
</reference>
<organism evidence="5">
    <name type="scientific">Brugia pahangi</name>
    <name type="common">Filarial nematode worm</name>
    <dbReference type="NCBI Taxonomy" id="6280"/>
    <lineage>
        <taxon>Eukaryota</taxon>
        <taxon>Metazoa</taxon>
        <taxon>Ecdysozoa</taxon>
        <taxon>Nematoda</taxon>
        <taxon>Chromadorea</taxon>
        <taxon>Rhabditida</taxon>
        <taxon>Spirurina</taxon>
        <taxon>Spiruromorpha</taxon>
        <taxon>Filarioidea</taxon>
        <taxon>Onchocercidae</taxon>
        <taxon>Brugia</taxon>
    </lineage>
</organism>
<feature type="domain" description="Atos-like conserved" evidence="2">
    <location>
        <begin position="377"/>
        <end position="435"/>
    </location>
</feature>
<dbReference type="SMART" id="SM01177">
    <property type="entry name" value="DUF4210"/>
    <property type="match status" value="1"/>
</dbReference>
<evidence type="ECO:0000313" key="3">
    <source>
        <dbReference type="EMBL" id="VDN81713.1"/>
    </source>
</evidence>
<dbReference type="AlphaFoldDB" id="A0A0N4SXV1"/>
<proteinExistence type="inferred from homology"/>
<comment type="similarity">
    <text evidence="1">Belongs to the ATOS family.</text>
</comment>
<dbReference type="WBParaSite" id="BPAG_0000052601-mRNA-1">
    <property type="protein sequence ID" value="BPAG_0000052601-mRNA-1"/>
    <property type="gene ID" value="BPAG_0000052601"/>
</dbReference>
<dbReference type="PANTHER" id="PTHR13199">
    <property type="entry name" value="GH03947P"/>
    <property type="match status" value="1"/>
</dbReference>
<protein>
    <submittedName>
        <fullName evidence="5">DUF4210 domain-containing protein</fullName>
    </submittedName>
</protein>
<dbReference type="EMBL" id="UZAD01000024">
    <property type="protein sequence ID" value="VDN81713.1"/>
    <property type="molecule type" value="Genomic_DNA"/>
</dbReference>
<keyword evidence="4" id="KW-1185">Reference proteome</keyword>